<keyword evidence="1" id="KW-0472">Membrane</keyword>
<keyword evidence="3" id="KW-1185">Reference proteome</keyword>
<evidence type="ECO:0000256" key="1">
    <source>
        <dbReference type="SAM" id="Phobius"/>
    </source>
</evidence>
<dbReference type="InterPro" id="IPR020204">
    <property type="entry name" value="Uncharacterised_YxaJ"/>
</dbReference>
<sequence length="144" mass="15691">MTTIINTKKQPVIIFTSISAIFFCLITVAISLSPLSELGPNANKFGSTGMWSAIGMILICYLVPLFLFIIGVKGMKLLMGILCGLGMFIFFSTAVTVGVVSIFTGKFPTSIFIVISLCIASLIINLIWFFIAFRHKSNSDLHVT</sequence>
<organism evidence="2 3">
    <name type="scientific">Heyndrickxia oleronia</name>
    <dbReference type="NCBI Taxonomy" id="38875"/>
    <lineage>
        <taxon>Bacteria</taxon>
        <taxon>Bacillati</taxon>
        <taxon>Bacillota</taxon>
        <taxon>Bacilli</taxon>
        <taxon>Bacillales</taxon>
        <taxon>Bacillaceae</taxon>
        <taxon>Heyndrickxia</taxon>
    </lineage>
</organism>
<feature type="transmembrane region" description="Helical" evidence="1">
    <location>
        <begin position="50"/>
        <end position="70"/>
    </location>
</feature>
<dbReference type="RefSeq" id="WP_078111018.1">
    <property type="nucleotide sequence ID" value="NZ_CP065424.1"/>
</dbReference>
<feature type="transmembrane region" description="Helical" evidence="1">
    <location>
        <begin position="12"/>
        <end position="30"/>
    </location>
</feature>
<protein>
    <submittedName>
        <fullName evidence="2">Uncharacterized protein</fullName>
    </submittedName>
</protein>
<evidence type="ECO:0000313" key="2">
    <source>
        <dbReference type="EMBL" id="OOP66662.1"/>
    </source>
</evidence>
<reference evidence="2 3" key="1">
    <citation type="submission" date="2017-01" db="EMBL/GenBank/DDBJ databases">
        <title>Draft genome sequence of Bacillus oleronius.</title>
        <authorList>
            <person name="Allam M."/>
        </authorList>
    </citation>
    <scope>NUCLEOTIDE SEQUENCE [LARGE SCALE GENOMIC DNA]</scope>
    <source>
        <strain evidence="2 3">DSM 9356</strain>
    </source>
</reference>
<keyword evidence="1" id="KW-0812">Transmembrane</keyword>
<dbReference type="AlphaFoldDB" id="A0A8E2I4R1"/>
<comment type="caution">
    <text evidence="2">The sequence shown here is derived from an EMBL/GenBank/DDBJ whole genome shotgun (WGS) entry which is preliminary data.</text>
</comment>
<accession>A0A8E2I4R1</accession>
<feature type="transmembrane region" description="Helical" evidence="1">
    <location>
        <begin position="109"/>
        <end position="131"/>
    </location>
</feature>
<gene>
    <name evidence="2" type="ORF">BWZ43_19820</name>
</gene>
<feature type="transmembrane region" description="Helical" evidence="1">
    <location>
        <begin position="77"/>
        <end position="103"/>
    </location>
</feature>
<keyword evidence="1" id="KW-1133">Transmembrane helix</keyword>
<dbReference type="Pfam" id="PF17369">
    <property type="entry name" value="DUF5391"/>
    <property type="match status" value="1"/>
</dbReference>
<dbReference type="EMBL" id="MTLA01000279">
    <property type="protein sequence ID" value="OOP66662.1"/>
    <property type="molecule type" value="Genomic_DNA"/>
</dbReference>
<proteinExistence type="predicted"/>
<name>A0A8E2I4R1_9BACI</name>
<evidence type="ECO:0000313" key="3">
    <source>
        <dbReference type="Proteomes" id="UP000189761"/>
    </source>
</evidence>
<dbReference type="Proteomes" id="UP000189761">
    <property type="component" value="Unassembled WGS sequence"/>
</dbReference>